<reference evidence="1" key="1">
    <citation type="submission" date="2017-07" db="EMBL/GenBank/DDBJ databases">
        <authorList>
            <person name="Mikheyev A."/>
            <person name="Grau M."/>
        </authorList>
    </citation>
    <scope>NUCLEOTIDE SEQUENCE</scope>
    <source>
        <tissue evidence="1">Venom_gland</tissue>
    </source>
</reference>
<organism evidence="1">
    <name type="scientific">Micrurus surinamensis</name>
    <name type="common">Surinam coral snake</name>
    <dbReference type="NCBI Taxonomy" id="129470"/>
    <lineage>
        <taxon>Eukaryota</taxon>
        <taxon>Metazoa</taxon>
        <taxon>Chordata</taxon>
        <taxon>Craniata</taxon>
        <taxon>Vertebrata</taxon>
        <taxon>Euteleostomi</taxon>
        <taxon>Lepidosauria</taxon>
        <taxon>Squamata</taxon>
        <taxon>Bifurcata</taxon>
        <taxon>Unidentata</taxon>
        <taxon>Episquamata</taxon>
        <taxon>Toxicofera</taxon>
        <taxon>Serpentes</taxon>
        <taxon>Colubroidea</taxon>
        <taxon>Elapidae</taxon>
        <taxon>Elapinae</taxon>
        <taxon>Micrurus</taxon>
    </lineage>
</organism>
<dbReference type="AlphaFoldDB" id="A0A2D4PTF2"/>
<name>A0A2D4PTF2_MICSU</name>
<protein>
    <recommendedName>
        <fullName evidence="2">Reverse transcriptase zinc-binding domain-containing protein</fullName>
    </recommendedName>
</protein>
<accession>A0A2D4PTF2</accession>
<evidence type="ECO:0008006" key="2">
    <source>
        <dbReference type="Google" id="ProtNLM"/>
    </source>
</evidence>
<reference evidence="1" key="2">
    <citation type="submission" date="2017-11" db="EMBL/GenBank/DDBJ databases">
        <title>Coralsnake Venomics: Analyses of Venom Gland Transcriptomes and Proteomes of Six Brazilian Taxa.</title>
        <authorList>
            <person name="Aird S.D."/>
            <person name="Jorge da Silva N."/>
            <person name="Qiu L."/>
            <person name="Villar-Briones A."/>
            <person name="Aparecida-Saddi V."/>
            <person name="Campos-Telles M.P."/>
            <person name="Grau M."/>
            <person name="Mikheyev A.S."/>
        </authorList>
    </citation>
    <scope>NUCLEOTIDE SEQUENCE</scope>
    <source>
        <tissue evidence="1">Venom_gland</tissue>
    </source>
</reference>
<proteinExistence type="predicted"/>
<sequence length="147" mass="17666">MIAWAKNVGHNINLEDWEKVWKQNYKITKLVVYKENQYKICYQWYLAPSRLADMYPNVNPTCWKCKQARGTFFHAWWLCPKSKKYWKKIRLWIKEITSIQLEFKPEIFLLGMLKGDYANEMKYLILHIITAARIAVTMLEGRTNANK</sequence>
<evidence type="ECO:0000313" key="1">
    <source>
        <dbReference type="EMBL" id="LAB61297.1"/>
    </source>
</evidence>
<dbReference type="EMBL" id="IACN01090347">
    <property type="protein sequence ID" value="LAB61297.1"/>
    <property type="molecule type" value="Transcribed_RNA"/>
</dbReference>